<evidence type="ECO:0000313" key="1">
    <source>
        <dbReference type="EMBL" id="KAJ1362154.1"/>
    </source>
</evidence>
<gene>
    <name evidence="1" type="ORF">KIN20_021587</name>
</gene>
<evidence type="ECO:0000313" key="2">
    <source>
        <dbReference type="Proteomes" id="UP001196413"/>
    </source>
</evidence>
<organism evidence="1 2">
    <name type="scientific">Parelaphostrongylus tenuis</name>
    <name type="common">Meningeal worm</name>
    <dbReference type="NCBI Taxonomy" id="148309"/>
    <lineage>
        <taxon>Eukaryota</taxon>
        <taxon>Metazoa</taxon>
        <taxon>Ecdysozoa</taxon>
        <taxon>Nematoda</taxon>
        <taxon>Chromadorea</taxon>
        <taxon>Rhabditida</taxon>
        <taxon>Rhabditina</taxon>
        <taxon>Rhabditomorpha</taxon>
        <taxon>Strongyloidea</taxon>
        <taxon>Metastrongylidae</taxon>
        <taxon>Parelaphostrongylus</taxon>
    </lineage>
</organism>
<comment type="caution">
    <text evidence="1">The sequence shown here is derived from an EMBL/GenBank/DDBJ whole genome shotgun (WGS) entry which is preliminary data.</text>
</comment>
<reference evidence="1" key="1">
    <citation type="submission" date="2021-06" db="EMBL/GenBank/DDBJ databases">
        <title>Parelaphostrongylus tenuis whole genome reference sequence.</title>
        <authorList>
            <person name="Garwood T.J."/>
            <person name="Larsen P.A."/>
            <person name="Fountain-Jones N.M."/>
            <person name="Garbe J.R."/>
            <person name="Macchietto M.G."/>
            <person name="Kania S.A."/>
            <person name="Gerhold R.W."/>
            <person name="Richards J.E."/>
            <person name="Wolf T.M."/>
        </authorList>
    </citation>
    <scope>NUCLEOTIDE SEQUENCE</scope>
    <source>
        <strain evidence="1">MNPRO001-30</strain>
        <tissue evidence="1">Meninges</tissue>
    </source>
</reference>
<sequence length="148" mass="16767">MDEEKDALEKTKGNQICGLLVCGRGEKASKLKQRSPRTTVNWDVFKSLVGPWVDTVVDNIDEEYDRLVEYLYVSAIKAESPKVTKRRLSPQTLELIRQRGITRAAGNRNLTSKVAKRCREANKEDFKERRAAVMAEDAEAGKSIRKAQ</sequence>
<accession>A0AAD5QUM8</accession>
<protein>
    <submittedName>
        <fullName evidence="1">Uncharacterized protein</fullName>
    </submittedName>
</protein>
<proteinExistence type="predicted"/>
<dbReference type="EMBL" id="JAHQIW010004384">
    <property type="protein sequence ID" value="KAJ1362154.1"/>
    <property type="molecule type" value="Genomic_DNA"/>
</dbReference>
<dbReference type="Proteomes" id="UP001196413">
    <property type="component" value="Unassembled WGS sequence"/>
</dbReference>
<dbReference type="AlphaFoldDB" id="A0AAD5QUM8"/>
<keyword evidence="2" id="KW-1185">Reference proteome</keyword>
<name>A0AAD5QUM8_PARTN</name>